<dbReference type="EMBL" id="UYYA01006001">
    <property type="protein sequence ID" value="VDM64974.1"/>
    <property type="molecule type" value="Genomic_DNA"/>
</dbReference>
<dbReference type="Gene3D" id="3.30.420.10">
    <property type="entry name" value="Ribonuclease H-like superfamily/Ribonuclease H"/>
    <property type="match status" value="1"/>
</dbReference>
<proteinExistence type="predicted"/>
<evidence type="ECO:0000313" key="3">
    <source>
        <dbReference type="EMBL" id="VDM64974.1"/>
    </source>
</evidence>
<protein>
    <submittedName>
        <fullName evidence="5">DUF5641 domain-containing protein</fullName>
    </submittedName>
</protein>
<dbReference type="InterPro" id="IPR012337">
    <property type="entry name" value="RNaseH-like_sf"/>
</dbReference>
<evidence type="ECO:0000313" key="4">
    <source>
        <dbReference type="Proteomes" id="UP000267027"/>
    </source>
</evidence>
<evidence type="ECO:0000256" key="1">
    <source>
        <dbReference type="SAM" id="MobiDB-lite"/>
    </source>
</evidence>
<dbReference type="STRING" id="334426.A0A0R3Q2U0"/>
<dbReference type="WBParaSite" id="ACOC_0001338801-mRNA-1">
    <property type="protein sequence ID" value="ACOC_0001338801-mRNA-1"/>
    <property type="gene ID" value="ACOC_0001338801"/>
</dbReference>
<dbReference type="GO" id="GO:0003676">
    <property type="term" value="F:nucleic acid binding"/>
    <property type="evidence" value="ECO:0007669"/>
    <property type="project" value="InterPro"/>
</dbReference>
<dbReference type="Proteomes" id="UP000267027">
    <property type="component" value="Unassembled WGS sequence"/>
</dbReference>
<keyword evidence="4" id="KW-1185">Reference proteome</keyword>
<dbReference type="InterPro" id="IPR036397">
    <property type="entry name" value="RNaseH_sf"/>
</dbReference>
<dbReference type="InterPro" id="IPR040676">
    <property type="entry name" value="DUF5641"/>
</dbReference>
<feature type="domain" description="DUF5641" evidence="2">
    <location>
        <begin position="125"/>
        <end position="220"/>
    </location>
</feature>
<sequence length="302" mass="34971">MTNDTSFTKALATRAITWRTITPYAPWQGAFYERLIKSVKHSLYKVLQKTIPATLQLTTLLVEIEGCLNNRPLTYIEEKPDDLVILRPIDFIQRDIILTYPLESTSLQKDEDYIPPYELGLLRTRLHKLTEQYWTIWSQEYLKSLRETHVLSFDKKRSTTIPPTIGTVVLIYEPVLLRNTWRMSRIVKLQPSESGAIREAHVKLPNGRIIRRPVNLLIPLELGNTQPNESPSVDDGTNTAPGHDINNEDMLDEKSRERYNLRPRPYTRTVHSVQSSESNDEHLIMTITNMQRALLFTSSNNF</sequence>
<name>A0A0R3Q2U0_ANGCS</name>
<dbReference type="Pfam" id="PF18701">
    <property type="entry name" value="DUF5641"/>
    <property type="match status" value="1"/>
</dbReference>
<evidence type="ECO:0000313" key="5">
    <source>
        <dbReference type="WBParaSite" id="ACOC_0001338801-mRNA-1"/>
    </source>
</evidence>
<reference evidence="3 4" key="2">
    <citation type="submission" date="2018-11" db="EMBL/GenBank/DDBJ databases">
        <authorList>
            <consortium name="Pathogen Informatics"/>
        </authorList>
    </citation>
    <scope>NUCLEOTIDE SEQUENCE [LARGE SCALE GENOMIC DNA]</scope>
    <source>
        <strain evidence="3 4">Costa Rica</strain>
    </source>
</reference>
<gene>
    <name evidence="3" type="ORF">ACOC_LOCUS13389</name>
</gene>
<evidence type="ECO:0000259" key="2">
    <source>
        <dbReference type="Pfam" id="PF18701"/>
    </source>
</evidence>
<dbReference type="SUPFAM" id="SSF53098">
    <property type="entry name" value="Ribonuclease H-like"/>
    <property type="match status" value="1"/>
</dbReference>
<accession>A0A0R3Q2U0</accession>
<feature type="region of interest" description="Disordered" evidence="1">
    <location>
        <begin position="222"/>
        <end position="253"/>
    </location>
</feature>
<reference evidence="5" key="1">
    <citation type="submission" date="2017-02" db="UniProtKB">
        <authorList>
            <consortium name="WormBaseParasite"/>
        </authorList>
    </citation>
    <scope>IDENTIFICATION</scope>
</reference>
<dbReference type="PANTHER" id="PTHR47331">
    <property type="entry name" value="PHD-TYPE DOMAIN-CONTAINING PROTEIN"/>
    <property type="match status" value="1"/>
</dbReference>
<feature type="compositionally biased region" description="Polar residues" evidence="1">
    <location>
        <begin position="223"/>
        <end position="240"/>
    </location>
</feature>
<dbReference type="OrthoDB" id="5870116at2759"/>
<dbReference type="AlphaFoldDB" id="A0A0R3Q2U0"/>
<organism evidence="5">
    <name type="scientific">Angiostrongylus costaricensis</name>
    <name type="common">Nematode worm</name>
    <dbReference type="NCBI Taxonomy" id="334426"/>
    <lineage>
        <taxon>Eukaryota</taxon>
        <taxon>Metazoa</taxon>
        <taxon>Ecdysozoa</taxon>
        <taxon>Nematoda</taxon>
        <taxon>Chromadorea</taxon>
        <taxon>Rhabditida</taxon>
        <taxon>Rhabditina</taxon>
        <taxon>Rhabditomorpha</taxon>
        <taxon>Strongyloidea</taxon>
        <taxon>Metastrongylidae</taxon>
        <taxon>Angiostrongylus</taxon>
    </lineage>
</organism>
<dbReference type="OMA" id="EWATITP"/>